<feature type="region of interest" description="Disordered" evidence="1">
    <location>
        <begin position="34"/>
        <end position="68"/>
    </location>
</feature>
<name>A0ABQ0G6M2_9PEZI</name>
<feature type="compositionally biased region" description="Basic and acidic residues" evidence="1">
    <location>
        <begin position="52"/>
        <end position="61"/>
    </location>
</feature>
<gene>
    <name evidence="2" type="ORF">MFIFM68171_03592</name>
</gene>
<keyword evidence="3" id="KW-1185">Reference proteome</keyword>
<protein>
    <submittedName>
        <fullName evidence="2">Uncharacterized protein</fullName>
    </submittedName>
</protein>
<evidence type="ECO:0000313" key="3">
    <source>
        <dbReference type="Proteomes" id="UP001628179"/>
    </source>
</evidence>
<dbReference type="Proteomes" id="UP001628179">
    <property type="component" value="Unassembled WGS sequence"/>
</dbReference>
<organism evidence="2 3">
    <name type="scientific">Madurella fahalii</name>
    <dbReference type="NCBI Taxonomy" id="1157608"/>
    <lineage>
        <taxon>Eukaryota</taxon>
        <taxon>Fungi</taxon>
        <taxon>Dikarya</taxon>
        <taxon>Ascomycota</taxon>
        <taxon>Pezizomycotina</taxon>
        <taxon>Sordariomycetes</taxon>
        <taxon>Sordariomycetidae</taxon>
        <taxon>Sordariales</taxon>
        <taxon>Sordariales incertae sedis</taxon>
        <taxon>Madurella</taxon>
    </lineage>
</organism>
<evidence type="ECO:0000313" key="2">
    <source>
        <dbReference type="EMBL" id="GAB1313382.1"/>
    </source>
</evidence>
<dbReference type="RefSeq" id="XP_070915114.1">
    <property type="nucleotide sequence ID" value="XM_071059013.1"/>
</dbReference>
<dbReference type="EMBL" id="BAAFSV010000002">
    <property type="protein sequence ID" value="GAB1313382.1"/>
    <property type="molecule type" value="Genomic_DNA"/>
</dbReference>
<reference evidence="2 3" key="1">
    <citation type="submission" date="2024-09" db="EMBL/GenBank/DDBJ databases">
        <title>Itraconazole resistance in Madurella fahalii resulting from another homologue of gene encoding cytochrome P450 14-alpha sterol demethylase (CYP51).</title>
        <authorList>
            <person name="Yoshioka I."/>
            <person name="Fahal A.H."/>
            <person name="Kaneko S."/>
            <person name="Yaguchi T."/>
        </authorList>
    </citation>
    <scope>NUCLEOTIDE SEQUENCE [LARGE SCALE GENOMIC DNA]</scope>
    <source>
        <strain evidence="2 3">IFM 68171</strain>
    </source>
</reference>
<evidence type="ECO:0000256" key="1">
    <source>
        <dbReference type="SAM" id="MobiDB-lite"/>
    </source>
</evidence>
<comment type="caution">
    <text evidence="2">The sequence shown here is derived from an EMBL/GenBank/DDBJ whole genome shotgun (WGS) entry which is preliminary data.</text>
</comment>
<sequence>MLRSIAAMLLPDSEAQVVSVEFIEEMEKLLGDVGRGRDFPMSRSRSRTLHQQSDRVTEDRSNSVAQPLPRVRQSQPCCETSRADVALTPDCAFSRTLLINCYTIEVCFFIPGRQQNLVPNHPDGYPRPPPFRHNWDTPNRHRASLSVNPSCALRAGYTGQPIGSRPRPLTVAGAVLTDTTNQTGASADYPAMGPYETDATTTNTFVTDSDTSASQPRVEWQQLRAQMLPLLVSDRTMSS</sequence>
<proteinExistence type="predicted"/>
<accession>A0ABQ0G6M2</accession>
<dbReference type="GeneID" id="98174336"/>